<dbReference type="AlphaFoldDB" id="A0A4R5NGI7"/>
<dbReference type="Proteomes" id="UP000295257">
    <property type="component" value="Unassembled WGS sequence"/>
</dbReference>
<accession>A0A4R5NGI7</accession>
<keyword evidence="1" id="KW-0472">Membrane</keyword>
<keyword evidence="3" id="KW-1185">Reference proteome</keyword>
<feature type="transmembrane region" description="Helical" evidence="1">
    <location>
        <begin position="9"/>
        <end position="27"/>
    </location>
</feature>
<proteinExistence type="predicted"/>
<keyword evidence="1" id="KW-1133">Transmembrane helix</keyword>
<reference evidence="2 3" key="1">
    <citation type="journal article" date="2019" name="Appl. Microbiol. Biotechnol.">
        <title>Uncovering carbohydrate metabolism through a genotype-phenotype association study of 56 lactic acid bacteria genomes.</title>
        <authorList>
            <person name="Buron-Moles G."/>
            <person name="Chailyan A."/>
            <person name="Dolejs I."/>
            <person name="Forster J."/>
            <person name="Miks M.H."/>
        </authorList>
    </citation>
    <scope>NUCLEOTIDE SEQUENCE [LARGE SCALE GENOMIC DNA]</scope>
    <source>
        <strain evidence="2 3">ATCC 29644</strain>
    </source>
</reference>
<keyword evidence="1" id="KW-0812">Transmembrane</keyword>
<organism evidence="2 3">
    <name type="scientific">Companilactobacillus farciminis</name>
    <dbReference type="NCBI Taxonomy" id="1612"/>
    <lineage>
        <taxon>Bacteria</taxon>
        <taxon>Bacillati</taxon>
        <taxon>Bacillota</taxon>
        <taxon>Bacilli</taxon>
        <taxon>Lactobacillales</taxon>
        <taxon>Lactobacillaceae</taxon>
        <taxon>Companilactobacillus</taxon>
    </lineage>
</organism>
<name>A0A4R5NGI7_9LACO</name>
<sequence length="65" mass="7581">MKDKVPRFSLRVSILILIGLAIVLYFFNQPNALLALFAVVVLSIVYLGGMEKNHEIFMRHHKRWL</sequence>
<feature type="transmembrane region" description="Helical" evidence="1">
    <location>
        <begin position="33"/>
        <end position="49"/>
    </location>
</feature>
<comment type="caution">
    <text evidence="2">The sequence shown here is derived from an EMBL/GenBank/DDBJ whole genome shotgun (WGS) entry which is preliminary data.</text>
</comment>
<dbReference type="EMBL" id="PUFN01000009">
    <property type="protein sequence ID" value="TDG73609.1"/>
    <property type="molecule type" value="Genomic_DNA"/>
</dbReference>
<evidence type="ECO:0000256" key="1">
    <source>
        <dbReference type="SAM" id="Phobius"/>
    </source>
</evidence>
<protein>
    <submittedName>
        <fullName evidence="2">Uncharacterized protein</fullName>
    </submittedName>
</protein>
<evidence type="ECO:0000313" key="2">
    <source>
        <dbReference type="EMBL" id="TDG73609.1"/>
    </source>
</evidence>
<gene>
    <name evidence="2" type="ORF">C5L30_000548</name>
</gene>
<dbReference type="STRING" id="1612.ABB44_02640"/>
<evidence type="ECO:0000313" key="3">
    <source>
        <dbReference type="Proteomes" id="UP000295257"/>
    </source>
</evidence>